<protein>
    <recommendedName>
        <fullName evidence="4">Tetraspanin</fullName>
    </recommendedName>
</protein>
<keyword evidence="3" id="KW-1185">Reference proteome</keyword>
<reference evidence="2 3" key="1">
    <citation type="journal article" date="2016" name="Nat. Commun.">
        <title>Extremotolerant tardigrade genome and improved radiotolerance of human cultured cells by tardigrade-unique protein.</title>
        <authorList>
            <person name="Hashimoto T."/>
            <person name="Horikawa D.D."/>
            <person name="Saito Y."/>
            <person name="Kuwahara H."/>
            <person name="Kozuka-Hata H."/>
            <person name="Shin-I T."/>
            <person name="Minakuchi Y."/>
            <person name="Ohishi K."/>
            <person name="Motoyama A."/>
            <person name="Aizu T."/>
            <person name="Enomoto A."/>
            <person name="Kondo K."/>
            <person name="Tanaka S."/>
            <person name="Hara Y."/>
            <person name="Koshikawa S."/>
            <person name="Sagara H."/>
            <person name="Miura T."/>
            <person name="Yokobori S."/>
            <person name="Miyagawa K."/>
            <person name="Suzuki Y."/>
            <person name="Kubo T."/>
            <person name="Oyama M."/>
            <person name="Kohara Y."/>
            <person name="Fujiyama A."/>
            <person name="Arakawa K."/>
            <person name="Katayama T."/>
            <person name="Toyoda A."/>
            <person name="Kunieda T."/>
        </authorList>
    </citation>
    <scope>NUCLEOTIDE SEQUENCE [LARGE SCALE GENOMIC DNA]</scope>
    <source>
        <strain evidence="2 3">YOKOZUNA-1</strain>
    </source>
</reference>
<feature type="transmembrane region" description="Helical" evidence="1">
    <location>
        <begin position="45"/>
        <end position="68"/>
    </location>
</feature>
<keyword evidence="1" id="KW-0812">Transmembrane</keyword>
<dbReference type="EMBL" id="BDGG01000008">
    <property type="protein sequence ID" value="GAV02303.1"/>
    <property type="molecule type" value="Genomic_DNA"/>
</dbReference>
<accession>A0A1D1VQ45</accession>
<sequence length="115" mass="12087">MVVHKIKGFSIAFSVLYVMLAVADLAVTISWYVDGVDTGASKMDYQGVLALLISLGVILGAAGMMGCIASLKEALWAAILSTLVVFLTACCFGVIAGYLGTQLVHNRIIVCRCLG</sequence>
<dbReference type="Proteomes" id="UP000186922">
    <property type="component" value="Unassembled WGS sequence"/>
</dbReference>
<evidence type="ECO:0000313" key="2">
    <source>
        <dbReference type="EMBL" id="GAV02303.1"/>
    </source>
</evidence>
<dbReference type="OrthoDB" id="432835at2759"/>
<proteinExistence type="predicted"/>
<evidence type="ECO:0000313" key="3">
    <source>
        <dbReference type="Proteomes" id="UP000186922"/>
    </source>
</evidence>
<feature type="transmembrane region" description="Helical" evidence="1">
    <location>
        <begin position="12"/>
        <end position="33"/>
    </location>
</feature>
<organism evidence="2 3">
    <name type="scientific">Ramazzottius varieornatus</name>
    <name type="common">Water bear</name>
    <name type="synonym">Tardigrade</name>
    <dbReference type="NCBI Taxonomy" id="947166"/>
    <lineage>
        <taxon>Eukaryota</taxon>
        <taxon>Metazoa</taxon>
        <taxon>Ecdysozoa</taxon>
        <taxon>Tardigrada</taxon>
        <taxon>Eutardigrada</taxon>
        <taxon>Parachela</taxon>
        <taxon>Hypsibioidea</taxon>
        <taxon>Ramazzottiidae</taxon>
        <taxon>Ramazzottius</taxon>
    </lineage>
</organism>
<evidence type="ECO:0000256" key="1">
    <source>
        <dbReference type="SAM" id="Phobius"/>
    </source>
</evidence>
<comment type="caution">
    <text evidence="2">The sequence shown here is derived from an EMBL/GenBank/DDBJ whole genome shotgun (WGS) entry which is preliminary data.</text>
</comment>
<evidence type="ECO:0008006" key="4">
    <source>
        <dbReference type="Google" id="ProtNLM"/>
    </source>
</evidence>
<keyword evidence="1" id="KW-1133">Transmembrane helix</keyword>
<keyword evidence="1" id="KW-0472">Membrane</keyword>
<name>A0A1D1VQ45_RAMVA</name>
<feature type="transmembrane region" description="Helical" evidence="1">
    <location>
        <begin position="75"/>
        <end position="99"/>
    </location>
</feature>
<dbReference type="AlphaFoldDB" id="A0A1D1VQ45"/>
<gene>
    <name evidence="2" type="primary">RvY_12888</name>
    <name evidence="2" type="synonym">RvY_12888.2</name>
    <name evidence="2" type="ORF">RvY_12888-2</name>
</gene>